<dbReference type="Pfam" id="PF13193">
    <property type="entry name" value="AMP-binding_C"/>
    <property type="match status" value="4"/>
</dbReference>
<dbReference type="InterPro" id="IPR010060">
    <property type="entry name" value="NRPS_synth"/>
</dbReference>
<comment type="similarity">
    <text evidence="2">Belongs to the ATP-dependent AMP-binding enzyme family.</text>
</comment>
<dbReference type="FunFam" id="1.10.1200.10:FF:000005">
    <property type="entry name" value="Nonribosomal peptide synthetase 1"/>
    <property type="match status" value="4"/>
</dbReference>
<evidence type="ECO:0000256" key="4">
    <source>
        <dbReference type="ARBA" id="ARBA00022553"/>
    </source>
</evidence>
<dbReference type="Proteomes" id="UP000234341">
    <property type="component" value="Unassembled WGS sequence"/>
</dbReference>
<dbReference type="PANTHER" id="PTHR45398">
    <property type="match status" value="1"/>
</dbReference>
<dbReference type="PROSITE" id="PS50075">
    <property type="entry name" value="CARRIER"/>
    <property type="match status" value="4"/>
</dbReference>
<dbReference type="Pfam" id="PF00550">
    <property type="entry name" value="PP-binding"/>
    <property type="match status" value="4"/>
</dbReference>
<evidence type="ECO:0000256" key="1">
    <source>
        <dbReference type="ARBA" id="ARBA00001957"/>
    </source>
</evidence>
<dbReference type="InterPro" id="IPR001242">
    <property type="entry name" value="Condensation_dom"/>
</dbReference>
<dbReference type="InterPro" id="IPR025110">
    <property type="entry name" value="AMP-bd_C"/>
</dbReference>
<dbReference type="NCBIfam" id="TIGR01733">
    <property type="entry name" value="AA-adenyl-dom"/>
    <property type="match status" value="4"/>
</dbReference>
<dbReference type="Gene3D" id="3.30.559.30">
    <property type="entry name" value="Nonribosomal peptide synthetase, condensation domain"/>
    <property type="match status" value="5"/>
</dbReference>
<sequence length="4641" mass="496036">PESRVGIAAQRSVEMVVGLLAILKSGGAYVPLDPDYPPERLAYMIEDSGIGLLLTHGLAQDLPVPADVAVLPIAAVVDGPDHDPVVAIDPEHLAYVIYTSGSTGRPKGVPNRHVALWNRLAWMQSAYALTHDDVVLQKTPFSFDVSVWEFFWPLMEGARLAVCAPGAHREPARLAQAIARHRVSTLHFVPSMLQAFVGDPSAARCDTLRRIVCSGEALPADLQDRTLALLPHAALYNLYGPTEAAIDVTHWTCAADGRGTVPIGRPIDAIETHVLDAGLDFAPAGAAGELYLGGVGLARGYLGRPALTAERFVPHPFGNGERLYRTGDLARWGADMALEYLGRIDHQVKIRGLRIELGEIDACLLACDGVREAVTVAHDGKLASYVTAADGAVPDGAALRARLAAQLPDYMVPAVIVTLDALPLSPNGKLDRKRLPAPEFSASTAFEAPSGAAEVALAGVWQALLGVARVGRYDNFFELGGDSILSLQIVARARQAGWQITPRQLMATQNVAGLAAVAMPVEAGAPQAGPSESPAPAIVLTPAQQAALPVALDAVSAAYPVSPMQAGMLFHALYQPGHDAYVNQLRLDIDGLDAGRFAQAWHAVQARHDILRTGFVGDASGHAQWVASALPLPLREVDLRDAARDAVDTLAVAEREQGFDVTRAPLQRLVLARTGESQHHFIWTHHHLLLDGWSTSQLLAEVLRHYAGETLPAVAGQYRDYIDWLGRQDGAAAESFWRERLSSLATPTRLGGALAREVGAPHDGYAAHSVSRDAAATTRIATFARAQRVTVNTVVQAAWLLLLQRFTGQDTVAFGATVSGRPAELPGAQEWLGLFINTLPVIGRVPAAQPVGEWLRALQQQEAQGREFEHTPLYEIQRWAGAGGQGLFDTLLVFENYPVDAALKAGAPAGLAFGELAHHDETNYALTLGVTLGEVLRIRYGYQCAQFDAAAVARVAEALWSAVDALVADAQAPVGSLGLAGSPDRDRLLAWGRGETGHWQWSGPVHARIAAQARATPEAVAVICGGQTLRYGELDAQASALARQLVARGVGAEVRVGVALERTPQMIVALLAVLKAGGAYVPLDPAYPAARLVQMVEDSGLRLLLSENALHDRLAEVRAATPAAWLSLDAMPAEAPVAQALPDAEPEQLAYIIYTSGSTGRPKGVAVAHGPLAMHCAVTGRIYEMGPHSRELHFLSFAFDGAHERWLTALTHGASLVLRDADLWSPAQTADAMHAHAVTHAGFPPAYLQQLVQGMPGDGPAPRPTLVSFGGEAMPRAVFEQVRDVLQPEILINGYGPTETVVTPLVWKVSGAQPCTAPYAPVGRPVGERQAYVVDAEGELAPAGASGELWIGGEGLARGYLNRAAQTAERFVPDPFGAPGSRCYRTGDLTRWSAEGDVEYLGRIDQQVKIRGFRIELGEVEAALLDCAGVTEAAAVARDGRLLGYVAGTADPATLRAALAARLPDYMVPAALTVLPALPVTPAGKIDRKALPDPDGSASQDYAAPEGDVEAALAEIWQTVLGVACVGRHDNFFELGGDSILSLQIVARARELGWQLVPRQLFEHQTVALLAAVATPLAPASTPRVPTGRPVPVLDDRVRAALPVSVDAVQDLYPASPMQAGMLFHAVYEEDSSAYVNQLRLDIDGLEPERFVAAWRAVQRRHDILRTGFLSVPAAAPGSGADLLQWVAHDPELPVRVLDWRGRTAPDDALAALAQTELAQGFDVARPPLQRLVLVRTGSRRHHLVWTGHHLLLDGWSTARMLSEVLRHYAGETLPAVAGQYRDYIDWLGRQDGEAAESFWRERLSSLATPTRLGGALAREVGAPHDGYAAHSVSRDAAATTRIATFARAQRVTVNTVVQAAWLLLLQRFTGQDTVAFGATVSGRPAELPGAQEWLGLFINTLPVIGRVPAAQPVGEWLRALQQQEAQGREFEHTPLYEIQRWAGAGGQGLFDTLLVFENYPVDAALKAGAPAGLAFGELAHHDETNYALTLGVTLGEVLRIRYGYQCAQFDAAAVARVAEALWSAVDALVADAQAPVGSLGLAGSPDRDRLLAWGRGETGHWQWSGPVHARIAAQARATPEAVAVICGGQTLRYGELDAQASALARQLVARGVGAEVRVGVALERTPQMIVALLAVLKAGGAYVPLDPAYPAARLVQMVEDSGLQLLLTRQGLADRVPAAAGTLFVDEWPLPDGGAPWSEDEVHADQLLCVIFTSGSTGQPKGVALSHGVLAAHCDTVRNQYGVAPGTRVLHFSSFNFDWGVEQWLLPLSSGATVVLRGDVLWSAEEALAVLRDAAVDVAYFPTAYARQLAEWATREGVTLPARCINVAGEALGADALRQLQARLKPGARVVNGYGPTETVITPFLWAAHGGTRCATAYAPVGRPVGARHAYIVDAAGHLAVPGVAGELMIGGGLARGYLGRPGLTAERFVPDPLGAPGSRCYRTGDIVRWTAHGDAEYLGRTDNQVKIRGFRIELGEVEAQLRACPGVREAVVVVRAGRLAAYVTAVEGATLAASVLRRQLAEALPDYMVPTTVSVAEAWPMTPNGKIDRLALPDPDVGAGQDDEPPRPGVETVLAGIWCDVLGLERVGRHDNFFELGGDSILSLQIVARAREAGWQLTPRELFEAPSLAELASLATPAGQASTGHDRIDAGTVPLLPIQAAFLRTPVPARHHWNQSILLTSRTPVHVDALARALADLVAHHDSLRLRFTQGPEGWIQHYADAVDGTHGPDALLWQRQAGDLASLQAICAEVQCSLDLADGPLLRAAAIDMRDGSWRVLLVIHHLAVDGVSWRILLEDLQRCYLGYVTGQPAVLPARTASYQAWGRRLSRHAAVWEADDLAGYWTQLAATPAALPCDMPDGGNTVRHAEGCTVRLDATTTRRLLKQAPAAYRTQINDILLTALGRALCAWAGHDSVLVDLEGHGREDLFDDMDLSRTVGWFTSLYPVGLAPMGEPGAALCRVKEALRAVPARGVAHGYLREAELAGRANGRAPLPRAGVVFNYLGQFDGSFDSDDGWKPASEGAGPESDAEAPLSHDIAVNGQVYQGELALTFGFSGARYRVATIEALAERFRTELCALVDHCTSGASGATPSDFPLAALTQADVDTLPVRAHEIDDLYPLSPMQAGMLFHTVAAQQAGAAQGGSSAYVNQLCIDIDGLDAARFRAAWQAVQQRHDILRTGFLHGGAAPLQWVARAVTLPFRELDWRVHGADEAALANLAGEELARGFDIAVPPLQRLVLVRTGEARHRFIWTRHHLLLDGWSTSRLMGEVLRHYAGEALPATGGRYRDYIGWLQRQDPQAAERYWVAQAAALDTPTRLADAVGKPAVGATGADAGRDGYGETLAVFDAATTARWQAFAHRQRITLNTLVQGAWLLLLQRCTGHDTVAFGATMAGRPAGLPAVEHLLGLFINTLPVIQTPPAAQAVGDWLRGLMAHNLSLREFEHTPLNHVQRWAGKSGQPLFDSIIVFENYPVDRAMREENPGGLRFGDAASVDLTTFAMDLEVALTDTLRIKYTWMRSRFDAATVDRIRDAMAHVLDAMTADPARTLGQIGLQPMPDASVARAAAPWQGEPVHDTIRRLAALRPDAVAVVCDDTSITYAALQRRAEAMARRLRALGAGPDSLVAVATERSIDSIVAFLAVLNSAAAYVPLDPDYPRERLAYILADAGATLLLTQRRLAPVFAGMPGITPVLLDEAEGAAAQSVAATGAACVTGAPGAPVLPAQLAYLIYTSGSTGLPKGVAVEHGPLAMHCAATGELYEMDAASRELHFLSFAFDGAHERWLTTLTHGGTLVLRDASLWTPDQTWEAMRRHDVGNAGFPPAYLQQLAQWAQQAQDAGDTAAPALRLVSFGGEAMPEASFELVKRALRPGVLINGYGPTETVVTPLVWKVSADAHCEAPYAPIGRPVGQRTAYVLDAQMQPVPAGVPGELYIGGYGLARGYHGRTALTAERFIPDPFAADGGRLYRTGDVVRARADGVIEYVGRADQQVKIRGFRIEPGEVEACLRRHADVRDAVVLARQAPHGRQLVAYVATGAVARDGLAAQLKAHVAAQLPDYMVPAHVVALAALPVTPNGKIDRAALPEPVWQARETLAPRTPLEAQLAGIWREVLGVPQVGIDDNFFLLGGDSILSLQVLSRVRALNAPGLRLRLSDLMKHQTIAELAALAAHGQADDSAPAIIPAAVDLPATAPLTPIQQWFVERAERAVDPGRALRHYNLSILLRPRVALDATYLGQALQALVTHHVALRTAFIRHDDGRWEQVVQDAPVHGDTLLSVQDVDGAEGIAEACNAVQRSLDPQCGRLAQALLLHLPDGSTRLLLALHHLAVDGVSWRIVTQDLQAAYGQASADVPVVLAPAGSAYAEWAQRLPQHASSGRLRRELGYWREQLDGAPDAMPVDRPGGSMLTREGAFASVKLSPAATASLLRPVHGSGLPAGVRIDTLLLTALARALCQWTGQDSVRIELESHGREDLFAEIDHSRTVGWFTSEYPVRMAPGTGDLREAVARVQAQLDAVPARGVGHGVLKYLADATLREKLAALPPARVTFNYLGQFDQVLGEDGLFGLAPESGGDARDPDSPLDNWLVINAQVHAGVLSVDCSYSRAMFDAATVQALMAVMEQGLLALAEQGGMTAAAQPTEVR</sequence>
<dbReference type="Gene3D" id="2.30.38.10">
    <property type="entry name" value="Luciferase, Domain 3"/>
    <property type="match status" value="4"/>
</dbReference>
<reference evidence="6 7" key="1">
    <citation type="submission" date="2017-12" db="EMBL/GenBank/DDBJ databases">
        <title>Genome sequence of the active heterotrophic nitrifier-denitrifier, Cupriavidus pauculus UM1.</title>
        <authorList>
            <person name="Putonti C."/>
            <person name="Castignetti D."/>
        </authorList>
    </citation>
    <scope>NUCLEOTIDE SEQUENCE [LARGE SCALE GENOMIC DNA]</scope>
    <source>
        <strain evidence="6 7">UM1</strain>
    </source>
</reference>
<dbReference type="NCBIfam" id="NF003417">
    <property type="entry name" value="PRK04813.1"/>
    <property type="match status" value="4"/>
</dbReference>
<keyword evidence="3" id="KW-0596">Phosphopantetheine</keyword>
<dbReference type="CDD" id="cd19534">
    <property type="entry name" value="E_NRPS"/>
    <property type="match status" value="1"/>
</dbReference>
<dbReference type="InterPro" id="IPR023213">
    <property type="entry name" value="CAT-like_dom_sf"/>
</dbReference>
<feature type="domain" description="Carrier" evidence="5">
    <location>
        <begin position="4095"/>
        <end position="4172"/>
    </location>
</feature>
<dbReference type="SMART" id="SM00823">
    <property type="entry name" value="PKS_PP"/>
    <property type="match status" value="4"/>
</dbReference>
<feature type="non-terminal residue" evidence="6">
    <location>
        <position position="1"/>
    </location>
</feature>
<dbReference type="FunFam" id="3.30.300.30:FF:000010">
    <property type="entry name" value="Enterobactin synthetase component F"/>
    <property type="match status" value="2"/>
</dbReference>
<evidence type="ECO:0000313" key="6">
    <source>
        <dbReference type="EMBL" id="PLQ00210.1"/>
    </source>
</evidence>
<accession>A0A2N5CD95</accession>
<evidence type="ECO:0000256" key="2">
    <source>
        <dbReference type="ARBA" id="ARBA00006432"/>
    </source>
</evidence>
<dbReference type="PROSITE" id="PS00012">
    <property type="entry name" value="PHOSPHOPANTETHEINE"/>
    <property type="match status" value="4"/>
</dbReference>
<dbReference type="InterPro" id="IPR020845">
    <property type="entry name" value="AMP-binding_CS"/>
</dbReference>
<dbReference type="InterPro" id="IPR000873">
    <property type="entry name" value="AMP-dep_synth/lig_dom"/>
</dbReference>
<dbReference type="OrthoDB" id="9154499at2"/>
<dbReference type="SUPFAM" id="SSF52777">
    <property type="entry name" value="CoA-dependent acyltransferases"/>
    <property type="match status" value="10"/>
</dbReference>
<dbReference type="SUPFAM" id="SSF56801">
    <property type="entry name" value="Acetyl-CoA synthetase-like"/>
    <property type="match status" value="4"/>
</dbReference>
<keyword evidence="4" id="KW-0597">Phosphoprotein</keyword>
<evidence type="ECO:0000259" key="5">
    <source>
        <dbReference type="PROSITE" id="PS50075"/>
    </source>
</evidence>
<name>A0A2N5CD95_9BURK</name>
<dbReference type="Gene3D" id="3.30.559.10">
    <property type="entry name" value="Chloramphenicol acetyltransferase-like domain"/>
    <property type="match status" value="5"/>
</dbReference>
<dbReference type="PROSITE" id="PS00455">
    <property type="entry name" value="AMP_BINDING"/>
    <property type="match status" value="4"/>
</dbReference>
<dbReference type="Gene3D" id="3.40.50.980">
    <property type="match status" value="8"/>
</dbReference>
<feature type="domain" description="Carrier" evidence="5">
    <location>
        <begin position="2567"/>
        <end position="2641"/>
    </location>
</feature>
<feature type="domain" description="Carrier" evidence="5">
    <location>
        <begin position="1504"/>
        <end position="1578"/>
    </location>
</feature>
<dbReference type="InterPro" id="IPR036736">
    <property type="entry name" value="ACP-like_sf"/>
</dbReference>
<dbReference type="InterPro" id="IPR006162">
    <property type="entry name" value="Ppantetheine_attach_site"/>
</dbReference>
<dbReference type="InterPro" id="IPR009081">
    <property type="entry name" value="PP-bd_ACP"/>
</dbReference>
<dbReference type="InterPro" id="IPR010071">
    <property type="entry name" value="AA_adenyl_dom"/>
</dbReference>
<dbReference type="RefSeq" id="WP_101681581.1">
    <property type="nucleotide sequence ID" value="NZ_PJRP01000004.1"/>
</dbReference>
<feature type="domain" description="Carrier" evidence="5">
    <location>
        <begin position="448"/>
        <end position="522"/>
    </location>
</feature>
<dbReference type="CDD" id="cd17649">
    <property type="entry name" value="A_NRPS_PvdJ-like"/>
    <property type="match status" value="1"/>
</dbReference>
<protein>
    <recommendedName>
        <fullName evidence="5">Carrier domain-containing protein</fullName>
    </recommendedName>
</protein>
<dbReference type="Gene3D" id="1.10.1200.10">
    <property type="entry name" value="ACP-like"/>
    <property type="match status" value="4"/>
</dbReference>
<dbReference type="FunFam" id="2.30.38.10:FF:000001">
    <property type="entry name" value="Non-ribosomal peptide synthetase PvdI"/>
    <property type="match status" value="2"/>
</dbReference>
<dbReference type="PANTHER" id="PTHR45398:SF1">
    <property type="entry name" value="ENZYME, PUTATIVE (JCVI)-RELATED"/>
    <property type="match status" value="1"/>
</dbReference>
<dbReference type="GO" id="GO:0031177">
    <property type="term" value="F:phosphopantetheine binding"/>
    <property type="evidence" value="ECO:0007669"/>
    <property type="project" value="InterPro"/>
</dbReference>
<dbReference type="SUPFAM" id="SSF47336">
    <property type="entry name" value="ACP-like"/>
    <property type="match status" value="4"/>
</dbReference>
<gene>
    <name evidence="6" type="ORF">CYJ10_11125</name>
</gene>
<dbReference type="InterPro" id="IPR045851">
    <property type="entry name" value="AMP-bd_C_sf"/>
</dbReference>
<dbReference type="FunFam" id="3.40.50.980:FF:000001">
    <property type="entry name" value="Non-ribosomal peptide synthetase"/>
    <property type="match status" value="3"/>
</dbReference>
<evidence type="ECO:0000313" key="7">
    <source>
        <dbReference type="Proteomes" id="UP000234341"/>
    </source>
</evidence>
<dbReference type="NCBIfam" id="NF004282">
    <property type="entry name" value="PRK05691.1"/>
    <property type="match status" value="7"/>
</dbReference>
<dbReference type="CDD" id="cd19543">
    <property type="entry name" value="DCL_NRPS"/>
    <property type="match status" value="3"/>
</dbReference>
<dbReference type="InterPro" id="IPR020806">
    <property type="entry name" value="PKS_PP-bd"/>
</dbReference>
<comment type="caution">
    <text evidence="6">The sequence shown here is derived from an EMBL/GenBank/DDBJ whole genome shotgun (WGS) entry which is preliminary data.</text>
</comment>
<dbReference type="CDD" id="cd17646">
    <property type="entry name" value="A_NRPS_AB3403-like"/>
    <property type="match status" value="1"/>
</dbReference>
<dbReference type="FunFam" id="3.40.50.980:FF:000002">
    <property type="entry name" value="Enterobactin synthetase component F"/>
    <property type="match status" value="1"/>
</dbReference>
<dbReference type="EMBL" id="PJRP01000004">
    <property type="protein sequence ID" value="PLQ00210.1"/>
    <property type="molecule type" value="Genomic_DNA"/>
</dbReference>
<dbReference type="GO" id="GO:0044550">
    <property type="term" value="P:secondary metabolite biosynthetic process"/>
    <property type="evidence" value="ECO:0007669"/>
    <property type="project" value="UniProtKB-ARBA"/>
</dbReference>
<evidence type="ECO:0000256" key="3">
    <source>
        <dbReference type="ARBA" id="ARBA00022450"/>
    </source>
</evidence>
<dbReference type="GO" id="GO:0003824">
    <property type="term" value="F:catalytic activity"/>
    <property type="evidence" value="ECO:0007669"/>
    <property type="project" value="InterPro"/>
</dbReference>
<comment type="cofactor">
    <cofactor evidence="1">
        <name>pantetheine 4'-phosphate</name>
        <dbReference type="ChEBI" id="CHEBI:47942"/>
    </cofactor>
</comment>
<dbReference type="Pfam" id="PF00501">
    <property type="entry name" value="AMP-binding"/>
    <property type="match status" value="4"/>
</dbReference>
<dbReference type="NCBIfam" id="TIGR01720">
    <property type="entry name" value="NRPS-para261"/>
    <property type="match status" value="2"/>
</dbReference>
<dbReference type="Gene3D" id="3.30.300.30">
    <property type="match status" value="4"/>
</dbReference>
<proteinExistence type="inferred from homology"/>
<dbReference type="Pfam" id="PF00668">
    <property type="entry name" value="Condensation"/>
    <property type="match status" value="5"/>
</dbReference>
<organism evidence="6 7">
    <name type="scientific">Cupriavidus pauculus</name>
    <dbReference type="NCBI Taxonomy" id="82633"/>
    <lineage>
        <taxon>Bacteria</taxon>
        <taxon>Pseudomonadati</taxon>
        <taxon>Pseudomonadota</taxon>
        <taxon>Betaproteobacteria</taxon>
        <taxon>Burkholderiales</taxon>
        <taxon>Burkholderiaceae</taxon>
        <taxon>Cupriavidus</taxon>
    </lineage>
</organism>